<comment type="similarity">
    <text evidence="2">Belongs to the SNF2/RAD54 helicase family.</text>
</comment>
<dbReference type="SUPFAM" id="SSF52949">
    <property type="entry name" value="Macro domain-like"/>
    <property type="match status" value="1"/>
</dbReference>
<keyword evidence="4" id="KW-0067">ATP-binding</keyword>
<dbReference type="GO" id="GO:0006281">
    <property type="term" value="P:DNA repair"/>
    <property type="evidence" value="ECO:0007669"/>
    <property type="project" value="InterPro"/>
</dbReference>
<keyword evidence="7" id="KW-1185">Reference proteome</keyword>
<dbReference type="InterPro" id="IPR043472">
    <property type="entry name" value="Macro_dom-like"/>
</dbReference>
<dbReference type="PANTHER" id="PTHR47157">
    <property type="entry name" value="CHROMODOMAIN-HELICASE-DNA-BINDING PROTEIN 1-LIKE"/>
    <property type="match status" value="1"/>
</dbReference>
<dbReference type="GO" id="GO:0005634">
    <property type="term" value="C:nucleus"/>
    <property type="evidence" value="ECO:0007669"/>
    <property type="project" value="UniProtKB-SubCell"/>
</dbReference>
<dbReference type="GO" id="GO:0006338">
    <property type="term" value="P:chromatin remodeling"/>
    <property type="evidence" value="ECO:0007669"/>
    <property type="project" value="InterPro"/>
</dbReference>
<dbReference type="OrthoDB" id="5848999at2759"/>
<evidence type="ECO:0000313" key="7">
    <source>
        <dbReference type="Proteomes" id="UP000053660"/>
    </source>
</evidence>
<gene>
    <name evidence="6" type="ORF">OESDEN_07816</name>
</gene>
<evidence type="ECO:0000256" key="1">
    <source>
        <dbReference type="ARBA" id="ARBA00004123"/>
    </source>
</evidence>
<accession>A0A0B1T405</accession>
<dbReference type="GO" id="GO:0005524">
    <property type="term" value="F:ATP binding"/>
    <property type="evidence" value="ECO:0007669"/>
    <property type="project" value="UniProtKB-KW"/>
</dbReference>
<evidence type="ECO:0000256" key="5">
    <source>
        <dbReference type="ARBA" id="ARBA00023242"/>
    </source>
</evidence>
<evidence type="ECO:0000256" key="3">
    <source>
        <dbReference type="ARBA" id="ARBA00022741"/>
    </source>
</evidence>
<dbReference type="Gene3D" id="3.40.220.10">
    <property type="entry name" value="Leucine Aminopeptidase, subunit E, domain 1"/>
    <property type="match status" value="1"/>
</dbReference>
<dbReference type="AlphaFoldDB" id="A0A0B1T405"/>
<sequence length="202" mass="22903">MCFFLLRPNRCIIPSHKLILGYVSGSLPLPSPEDRQSIEAIEEAVCLHYVRGDVTRPQREEDDHSKCQLILHCVDNSGAFGDRGIFAALRAKDPSIADRYKLISRMGDLKKGDAHLINDVNELRGDFFWMNYGLSVFLLKTEEQPSTFTHTDEAVILFAAQSSKRRDEIRLATLEHCFVRIGEYAHPNDANVHMARIGYVVT</sequence>
<name>A0A0B1T405_OESDE</name>
<keyword evidence="3" id="KW-0547">Nucleotide-binding</keyword>
<dbReference type="GO" id="GO:0003678">
    <property type="term" value="F:DNA helicase activity"/>
    <property type="evidence" value="ECO:0007669"/>
    <property type="project" value="InterPro"/>
</dbReference>
<evidence type="ECO:0000256" key="2">
    <source>
        <dbReference type="ARBA" id="ARBA00007025"/>
    </source>
</evidence>
<proteinExistence type="inferred from homology"/>
<evidence type="ECO:0000313" key="6">
    <source>
        <dbReference type="EMBL" id="KHJ92298.1"/>
    </source>
</evidence>
<dbReference type="InterPro" id="IPR031053">
    <property type="entry name" value="ALC1"/>
</dbReference>
<comment type="subcellular location">
    <subcellularLocation>
        <location evidence="1">Nucleus</location>
    </subcellularLocation>
</comment>
<evidence type="ECO:0000256" key="4">
    <source>
        <dbReference type="ARBA" id="ARBA00022840"/>
    </source>
</evidence>
<organism evidence="6 7">
    <name type="scientific">Oesophagostomum dentatum</name>
    <name type="common">Nodular worm</name>
    <dbReference type="NCBI Taxonomy" id="61180"/>
    <lineage>
        <taxon>Eukaryota</taxon>
        <taxon>Metazoa</taxon>
        <taxon>Ecdysozoa</taxon>
        <taxon>Nematoda</taxon>
        <taxon>Chromadorea</taxon>
        <taxon>Rhabditida</taxon>
        <taxon>Rhabditina</taxon>
        <taxon>Rhabditomorpha</taxon>
        <taxon>Strongyloidea</taxon>
        <taxon>Strongylidae</taxon>
        <taxon>Oesophagostomum</taxon>
    </lineage>
</organism>
<dbReference type="Proteomes" id="UP000053660">
    <property type="component" value="Unassembled WGS sequence"/>
</dbReference>
<reference evidence="6 7" key="1">
    <citation type="submission" date="2014-03" db="EMBL/GenBank/DDBJ databases">
        <title>Draft genome of the hookworm Oesophagostomum dentatum.</title>
        <authorList>
            <person name="Mitreva M."/>
        </authorList>
    </citation>
    <scope>NUCLEOTIDE SEQUENCE [LARGE SCALE GENOMIC DNA]</scope>
    <source>
        <strain evidence="6 7">OD-Hann</strain>
    </source>
</reference>
<protein>
    <submittedName>
        <fullName evidence="6">Uncharacterized protein</fullName>
    </submittedName>
</protein>
<dbReference type="PANTHER" id="PTHR47157:SF1">
    <property type="entry name" value="CHROMODOMAIN-HELICASE-DNA-BINDING PROTEIN 1-LIKE"/>
    <property type="match status" value="1"/>
</dbReference>
<keyword evidence="5" id="KW-0539">Nucleus</keyword>
<dbReference type="EMBL" id="KN551446">
    <property type="protein sequence ID" value="KHJ92298.1"/>
    <property type="molecule type" value="Genomic_DNA"/>
</dbReference>